<comment type="caution">
    <text evidence="7">The sequence shown here is derived from an EMBL/GenBank/DDBJ whole genome shotgun (WGS) entry which is preliminary data.</text>
</comment>
<evidence type="ECO:0000313" key="7">
    <source>
        <dbReference type="EMBL" id="PPK64006.1"/>
    </source>
</evidence>
<dbReference type="PANTHER" id="PTHR30386:SF26">
    <property type="entry name" value="TRANSPORT PROTEIN COMB"/>
    <property type="match status" value="1"/>
</dbReference>
<proteinExistence type="predicted"/>
<accession>A0A2S6GFT7</accession>
<dbReference type="Pfam" id="PF26002">
    <property type="entry name" value="Beta-barrel_AprE"/>
    <property type="match status" value="1"/>
</dbReference>
<evidence type="ECO:0000256" key="1">
    <source>
        <dbReference type="ARBA" id="ARBA00004167"/>
    </source>
</evidence>
<dbReference type="OrthoDB" id="9775513at2"/>
<feature type="coiled-coil region" evidence="5">
    <location>
        <begin position="91"/>
        <end position="221"/>
    </location>
</feature>
<evidence type="ECO:0000259" key="6">
    <source>
        <dbReference type="Pfam" id="PF26002"/>
    </source>
</evidence>
<dbReference type="Proteomes" id="UP000238071">
    <property type="component" value="Unassembled WGS sequence"/>
</dbReference>
<evidence type="ECO:0000256" key="2">
    <source>
        <dbReference type="ARBA" id="ARBA00022692"/>
    </source>
</evidence>
<dbReference type="InterPro" id="IPR058982">
    <property type="entry name" value="Beta-barrel_AprE"/>
</dbReference>
<feature type="domain" description="AprE-like beta-barrel" evidence="6">
    <location>
        <begin position="270"/>
        <end position="364"/>
    </location>
</feature>
<dbReference type="GO" id="GO:0016020">
    <property type="term" value="C:membrane"/>
    <property type="evidence" value="ECO:0007669"/>
    <property type="project" value="UniProtKB-SubCell"/>
</dbReference>
<sequence>MNTGTRHIRPSPISMTMLLLIGLIVFLLWAALFEIDQTVRAQGQVIPSARTQIIQAADGGVLSHILIHEGQRVVAGERLAVLESDRSNAGYEESRAKVAAIAAALERAQAEAAGRAPKFKEKLKGFPEFGAVQQALYKQRKQSLQEELATLRDSLDMAQEELRMNESLLKTGDTSRLEVMRSKRQVVELQGRINAVNNKYLQEARLEIAKLEEELASSRYKLEERQSVLGHTELTSPVAGVVKYLKINTIGGVLRAGDELMQISPTEGGMVIEIKVNPVDIGQLSPNLPATIKLDAFDYSTYGTLQGVLSYVSADTLTEQEGSSQTITYYRGQVQVDTDKSKANPKLANVPLKPGMTATVDIRTDSRSVLQYLAKPVFKAFGGAMNER</sequence>
<protein>
    <submittedName>
        <fullName evidence="7">Adhesin transport system membrane fusion protein</fullName>
    </submittedName>
</protein>
<keyword evidence="4" id="KW-0472">Membrane</keyword>
<evidence type="ECO:0000256" key="3">
    <source>
        <dbReference type="ARBA" id="ARBA00022989"/>
    </source>
</evidence>
<dbReference type="PRINTS" id="PR01490">
    <property type="entry name" value="RTXTOXIND"/>
</dbReference>
<evidence type="ECO:0000256" key="5">
    <source>
        <dbReference type="SAM" id="Coils"/>
    </source>
</evidence>
<keyword evidence="8" id="KW-1185">Reference proteome</keyword>
<dbReference type="Gene3D" id="2.40.50.100">
    <property type="match status" value="1"/>
</dbReference>
<dbReference type="AlphaFoldDB" id="A0A2S6GFT7"/>
<name>A0A2S6GFT7_9GAMM</name>
<dbReference type="PANTHER" id="PTHR30386">
    <property type="entry name" value="MEMBRANE FUSION SUBUNIT OF EMRAB-TOLC MULTIDRUG EFFLUX PUMP"/>
    <property type="match status" value="1"/>
</dbReference>
<dbReference type="EMBL" id="PTIY01000029">
    <property type="protein sequence ID" value="PPK64006.1"/>
    <property type="molecule type" value="Genomic_DNA"/>
</dbReference>
<reference evidence="7 8" key="1">
    <citation type="submission" date="2018-02" db="EMBL/GenBank/DDBJ databases">
        <title>Subsurface microbial communities from deep shales in Ohio and West Virginia, USA.</title>
        <authorList>
            <person name="Wrighton K."/>
        </authorList>
    </citation>
    <scope>NUCLEOTIDE SEQUENCE [LARGE SCALE GENOMIC DNA]</scope>
    <source>
        <strain evidence="7 8">OWC-G53F</strain>
    </source>
</reference>
<keyword evidence="2" id="KW-0812">Transmembrane</keyword>
<organism evidence="7 8">
    <name type="scientific">Methylobacter tundripaludum</name>
    <dbReference type="NCBI Taxonomy" id="173365"/>
    <lineage>
        <taxon>Bacteria</taxon>
        <taxon>Pseudomonadati</taxon>
        <taxon>Pseudomonadota</taxon>
        <taxon>Gammaproteobacteria</taxon>
        <taxon>Methylococcales</taxon>
        <taxon>Methylococcaceae</taxon>
        <taxon>Methylobacter</taxon>
    </lineage>
</organism>
<dbReference type="Gene3D" id="2.40.30.170">
    <property type="match status" value="1"/>
</dbReference>
<evidence type="ECO:0000313" key="8">
    <source>
        <dbReference type="Proteomes" id="UP000238071"/>
    </source>
</evidence>
<gene>
    <name evidence="7" type="ORF">B0F88_12919</name>
</gene>
<dbReference type="Gene3D" id="1.10.287.470">
    <property type="entry name" value="Helix hairpin bin"/>
    <property type="match status" value="1"/>
</dbReference>
<evidence type="ECO:0000256" key="4">
    <source>
        <dbReference type="ARBA" id="ARBA00023136"/>
    </source>
</evidence>
<dbReference type="InterPro" id="IPR050739">
    <property type="entry name" value="MFP"/>
</dbReference>
<comment type="subcellular location">
    <subcellularLocation>
        <location evidence="1">Membrane</location>
        <topology evidence="1">Single-pass membrane protein</topology>
    </subcellularLocation>
</comment>
<dbReference type="RefSeq" id="WP_104425451.1">
    <property type="nucleotide sequence ID" value="NZ_PTIY01000029.1"/>
</dbReference>
<keyword evidence="5" id="KW-0175">Coiled coil</keyword>
<keyword evidence="3" id="KW-1133">Transmembrane helix</keyword>